<evidence type="ECO:0000259" key="18">
    <source>
        <dbReference type="Pfam" id="PF02880"/>
    </source>
</evidence>
<dbReference type="InterPro" id="IPR016055">
    <property type="entry name" value="A-D-PHexomutase_a/b/a-I/II/III"/>
</dbReference>
<keyword evidence="20" id="KW-1185">Reference proteome</keyword>
<evidence type="ECO:0000313" key="20">
    <source>
        <dbReference type="Proteomes" id="UP000647416"/>
    </source>
</evidence>
<evidence type="ECO:0000256" key="3">
    <source>
        <dbReference type="ARBA" id="ARBA00005164"/>
    </source>
</evidence>
<feature type="domain" description="Alpha-D-phosphohexomutase alpha/beta/alpha" evidence="16">
    <location>
        <begin position="43"/>
        <end position="180"/>
    </location>
</feature>
<feature type="domain" description="Alpha-D-phosphohexomutase alpha/beta/alpha" evidence="17">
    <location>
        <begin position="210"/>
        <end position="319"/>
    </location>
</feature>
<dbReference type="InterPro" id="IPR005843">
    <property type="entry name" value="A-D-PHexomutase_C"/>
</dbReference>
<evidence type="ECO:0000256" key="9">
    <source>
        <dbReference type="ARBA" id="ARBA00022842"/>
    </source>
</evidence>
<dbReference type="PROSITE" id="PS00710">
    <property type="entry name" value="PGM_PMM"/>
    <property type="match status" value="1"/>
</dbReference>
<dbReference type="InterPro" id="IPR005844">
    <property type="entry name" value="A-D-PHexomutase_a/b/a-I"/>
</dbReference>
<dbReference type="GO" id="GO:0008973">
    <property type="term" value="F:phosphopentomutase activity"/>
    <property type="evidence" value="ECO:0007669"/>
    <property type="project" value="TreeGrafter"/>
</dbReference>
<evidence type="ECO:0000256" key="2">
    <source>
        <dbReference type="ARBA" id="ARBA00001946"/>
    </source>
</evidence>
<name>A0A926F5V1_9FIRM</name>
<feature type="domain" description="Alpha-D-phosphohexomutase alpha/beta/alpha" evidence="18">
    <location>
        <begin position="327"/>
        <end position="453"/>
    </location>
</feature>
<evidence type="ECO:0000256" key="7">
    <source>
        <dbReference type="ARBA" id="ARBA00022553"/>
    </source>
</evidence>
<evidence type="ECO:0000256" key="12">
    <source>
        <dbReference type="ARBA" id="ARBA00041398"/>
    </source>
</evidence>
<dbReference type="Gene3D" id="3.30.310.50">
    <property type="entry name" value="Alpha-D-phosphohexomutase, C-terminal domain"/>
    <property type="match status" value="1"/>
</dbReference>
<dbReference type="SUPFAM" id="SSF53738">
    <property type="entry name" value="Phosphoglucomutase, first 3 domains"/>
    <property type="match status" value="3"/>
</dbReference>
<evidence type="ECO:0000256" key="6">
    <source>
        <dbReference type="ARBA" id="ARBA00012728"/>
    </source>
</evidence>
<comment type="cofactor">
    <cofactor evidence="2">
        <name>Mg(2+)</name>
        <dbReference type="ChEBI" id="CHEBI:18420"/>
    </cofactor>
</comment>
<dbReference type="GO" id="GO:0005975">
    <property type="term" value="P:carbohydrate metabolic process"/>
    <property type="evidence" value="ECO:0007669"/>
    <property type="project" value="InterPro"/>
</dbReference>
<keyword evidence="10" id="KW-0413">Isomerase</keyword>
<keyword evidence="9 14" id="KW-0460">Magnesium</keyword>
<dbReference type="GO" id="GO:0000287">
    <property type="term" value="F:magnesium ion binding"/>
    <property type="evidence" value="ECO:0007669"/>
    <property type="project" value="InterPro"/>
</dbReference>
<dbReference type="PRINTS" id="PR00509">
    <property type="entry name" value="PGMPMM"/>
</dbReference>
<evidence type="ECO:0000313" key="19">
    <source>
        <dbReference type="EMBL" id="MBC8595271.1"/>
    </source>
</evidence>
<evidence type="ECO:0000256" key="5">
    <source>
        <dbReference type="ARBA" id="ARBA00010231"/>
    </source>
</evidence>
<comment type="pathway">
    <text evidence="4">Lipid metabolism.</text>
</comment>
<dbReference type="Pfam" id="PF00408">
    <property type="entry name" value="PGM_PMM_IV"/>
    <property type="match status" value="1"/>
</dbReference>
<feature type="domain" description="Alpha-D-phosphohexomutase C-terminal" evidence="15">
    <location>
        <begin position="495"/>
        <end position="556"/>
    </location>
</feature>
<dbReference type="InterPro" id="IPR005845">
    <property type="entry name" value="A-D-PHexomutase_a/b/a-II"/>
</dbReference>
<evidence type="ECO:0000256" key="4">
    <source>
        <dbReference type="ARBA" id="ARBA00005189"/>
    </source>
</evidence>
<dbReference type="SUPFAM" id="SSF55957">
    <property type="entry name" value="Phosphoglucomutase, C-terminal domain"/>
    <property type="match status" value="1"/>
</dbReference>
<evidence type="ECO:0000256" key="13">
    <source>
        <dbReference type="ARBA" id="ARBA00041467"/>
    </source>
</evidence>
<keyword evidence="7" id="KW-0597">Phosphoprotein</keyword>
<evidence type="ECO:0000256" key="1">
    <source>
        <dbReference type="ARBA" id="ARBA00000443"/>
    </source>
</evidence>
<proteinExistence type="inferred from homology"/>
<evidence type="ECO:0000259" key="17">
    <source>
        <dbReference type="Pfam" id="PF02879"/>
    </source>
</evidence>
<sequence>MTYTERYQKWLNSPKIDEETRKELVAIKDDDNEIKERFIKDLEFGTGGLRGIIGAGDNRMNIYTVKKATQGLCEDIKNKGEEYMKRGVVIAYDSRHKSDEFAKESALTLAANGIKAYLFESLRPTPVLSFAVRYKKAAAGIVVTASHNPKEYNGYKAYGEDGGQLPPESSDYVISIIDKLDIFDDVLTTDYDKAVKDGLIEIIGEDVDSAYLAAVKEQSVNEEAAKSLGDDFKLVYTPFHGAGNIPVRRILDMTGVKNVYVVKEQEMPDGDFPTLKSPNPEENEGFKLAIELAKKVDADVIIATDPDSDRVGVTVKDKKGNYITLTGNQTGILLCEFILRNRKLKGTLPKNGAVIKTIVTTDMVYPIADNYKTTVFDVLTGFKFIGEKIKEFEKTGSNEYIFGFEESYGYLAGTYARDKDAVVASMLIAQMAADYKTKGKTLYEGLMSLYEKYGYHKDLLHNVVLKGLDGAEKIKAIMAEIRENPPKEIDGHKVTKVLDVLKGTETDVLTGAVTKSELPKSNVLKFFLDDKSWFAARPSGTEPKIKFYFGVTADSEDGADKKITALRDAVVEMIK</sequence>
<accession>A0A926F5V1</accession>
<dbReference type="Pfam" id="PF02879">
    <property type="entry name" value="PGM_PMM_II"/>
    <property type="match status" value="1"/>
</dbReference>
<dbReference type="Pfam" id="PF02878">
    <property type="entry name" value="PGM_PMM_I"/>
    <property type="match status" value="1"/>
</dbReference>
<dbReference type="Gene3D" id="3.40.120.10">
    <property type="entry name" value="Alpha-D-Glucose-1,6-Bisphosphate, subunit A, domain 3"/>
    <property type="match status" value="3"/>
</dbReference>
<dbReference type="EMBL" id="JACRTE010000001">
    <property type="protein sequence ID" value="MBC8595271.1"/>
    <property type="molecule type" value="Genomic_DNA"/>
</dbReference>
<dbReference type="Pfam" id="PF02880">
    <property type="entry name" value="PGM_PMM_III"/>
    <property type="match status" value="1"/>
</dbReference>
<evidence type="ECO:0000256" key="14">
    <source>
        <dbReference type="RuleBase" id="RU004326"/>
    </source>
</evidence>
<comment type="catalytic activity">
    <reaction evidence="1">
        <text>alpha-D-glucose 1-phosphate = alpha-D-glucose 6-phosphate</text>
        <dbReference type="Rhea" id="RHEA:23536"/>
        <dbReference type="ChEBI" id="CHEBI:58225"/>
        <dbReference type="ChEBI" id="CHEBI:58601"/>
        <dbReference type="EC" id="5.4.2.2"/>
    </reaction>
</comment>
<evidence type="ECO:0000259" key="15">
    <source>
        <dbReference type="Pfam" id="PF00408"/>
    </source>
</evidence>
<dbReference type="RefSeq" id="WP_262431007.1">
    <property type="nucleotide sequence ID" value="NZ_JACRTE010000001.1"/>
</dbReference>
<dbReference type="InterPro" id="IPR005841">
    <property type="entry name" value="Alpha-D-phosphohexomutase_SF"/>
</dbReference>
<dbReference type="PANTHER" id="PTHR45745:SF1">
    <property type="entry name" value="PHOSPHOGLUCOMUTASE 2B-RELATED"/>
    <property type="match status" value="1"/>
</dbReference>
<comment type="caution">
    <text evidence="19">The sequence shown here is derived from an EMBL/GenBank/DDBJ whole genome shotgun (WGS) entry which is preliminary data.</text>
</comment>
<reference evidence="19" key="1">
    <citation type="submission" date="2020-08" db="EMBL/GenBank/DDBJ databases">
        <title>Genome public.</title>
        <authorList>
            <person name="Liu C."/>
            <person name="Sun Q."/>
        </authorList>
    </citation>
    <scope>NUCLEOTIDE SEQUENCE</scope>
    <source>
        <strain evidence="19">NSJ-50</strain>
    </source>
</reference>
<dbReference type="InterPro" id="IPR005846">
    <property type="entry name" value="A-D-PHexomutase_a/b/a-III"/>
</dbReference>
<dbReference type="CDD" id="cd05799">
    <property type="entry name" value="PGM2"/>
    <property type="match status" value="1"/>
</dbReference>
<comment type="similarity">
    <text evidence="5 14">Belongs to the phosphohexose mutase family.</text>
</comment>
<comment type="pathway">
    <text evidence="3">Glycolipid metabolism; diglucosyl-diacylglycerol biosynthesis.</text>
</comment>
<organism evidence="19 20">
    <name type="scientific">Qingrenia yutianensis</name>
    <dbReference type="NCBI Taxonomy" id="2763676"/>
    <lineage>
        <taxon>Bacteria</taxon>
        <taxon>Bacillati</taxon>
        <taxon>Bacillota</taxon>
        <taxon>Clostridia</taxon>
        <taxon>Eubacteriales</taxon>
        <taxon>Oscillospiraceae</taxon>
        <taxon>Qingrenia</taxon>
    </lineage>
</organism>
<dbReference type="PANTHER" id="PTHR45745">
    <property type="entry name" value="PHOSPHOMANNOMUTASE 45A"/>
    <property type="match status" value="1"/>
</dbReference>
<evidence type="ECO:0000256" key="10">
    <source>
        <dbReference type="ARBA" id="ARBA00023235"/>
    </source>
</evidence>
<evidence type="ECO:0000259" key="16">
    <source>
        <dbReference type="Pfam" id="PF02878"/>
    </source>
</evidence>
<evidence type="ECO:0000256" key="11">
    <source>
        <dbReference type="ARBA" id="ARBA00039995"/>
    </source>
</evidence>
<keyword evidence="8 14" id="KW-0479">Metal-binding</keyword>
<dbReference type="AlphaFoldDB" id="A0A926F5V1"/>
<evidence type="ECO:0000256" key="8">
    <source>
        <dbReference type="ARBA" id="ARBA00022723"/>
    </source>
</evidence>
<dbReference type="Proteomes" id="UP000647416">
    <property type="component" value="Unassembled WGS sequence"/>
</dbReference>
<dbReference type="EC" id="5.4.2.2" evidence="6"/>
<dbReference type="GO" id="GO:0004614">
    <property type="term" value="F:phosphoglucomutase activity"/>
    <property type="evidence" value="ECO:0007669"/>
    <property type="project" value="UniProtKB-EC"/>
</dbReference>
<gene>
    <name evidence="19" type="ORF">H8706_00080</name>
</gene>
<dbReference type="InterPro" id="IPR016066">
    <property type="entry name" value="A-D-PHexomutase_CS"/>
</dbReference>
<dbReference type="InterPro" id="IPR036900">
    <property type="entry name" value="A-D-PHexomutase_C_sf"/>
</dbReference>
<dbReference type="GO" id="GO:0006166">
    <property type="term" value="P:purine ribonucleoside salvage"/>
    <property type="evidence" value="ECO:0007669"/>
    <property type="project" value="TreeGrafter"/>
</dbReference>
<protein>
    <recommendedName>
        <fullName evidence="11">Phosphoglucomutase</fullName>
        <ecNumber evidence="6">5.4.2.2</ecNumber>
    </recommendedName>
    <alternativeName>
        <fullName evidence="13">Alpha-phosphoglucomutase</fullName>
    </alternativeName>
    <alternativeName>
        <fullName evidence="12">Glucose phosphomutase</fullName>
    </alternativeName>
</protein>